<dbReference type="EMBL" id="UINC01001079">
    <property type="protein sequence ID" value="SUZ70033.1"/>
    <property type="molecule type" value="Genomic_DNA"/>
</dbReference>
<sequence length="137" mass="15946">MVAMPTEVHVYLCPDNGDMPQRVSIDEWNAFERGDQPIAPINYREPGRSRQIKFLLMTIRDRVCELAEPLRVDIDQFGFVQRRALHLKLLEDQGPSIVDGRHRFMLRYLNHAHQWDLGPATLREACRQSGIQQLHST</sequence>
<reference evidence="1" key="1">
    <citation type="submission" date="2018-05" db="EMBL/GenBank/DDBJ databases">
        <authorList>
            <person name="Lanie J.A."/>
            <person name="Ng W.-L."/>
            <person name="Kazmierczak K.M."/>
            <person name="Andrzejewski T.M."/>
            <person name="Davidsen T.M."/>
            <person name="Wayne K.J."/>
            <person name="Tettelin H."/>
            <person name="Glass J.I."/>
            <person name="Rusch D."/>
            <person name="Podicherti R."/>
            <person name="Tsui H.-C.T."/>
            <person name="Winkler M.E."/>
        </authorList>
    </citation>
    <scope>NUCLEOTIDE SEQUENCE</scope>
</reference>
<dbReference type="AlphaFoldDB" id="A0A381PXA9"/>
<name>A0A381PXA9_9ZZZZ</name>
<gene>
    <name evidence="1" type="ORF">METZ01_LOCUS22887</name>
</gene>
<protein>
    <submittedName>
        <fullName evidence="1">Uncharacterized protein</fullName>
    </submittedName>
</protein>
<proteinExistence type="predicted"/>
<accession>A0A381PXA9</accession>
<organism evidence="1">
    <name type="scientific">marine metagenome</name>
    <dbReference type="NCBI Taxonomy" id="408172"/>
    <lineage>
        <taxon>unclassified sequences</taxon>
        <taxon>metagenomes</taxon>
        <taxon>ecological metagenomes</taxon>
    </lineage>
</organism>
<evidence type="ECO:0000313" key="1">
    <source>
        <dbReference type="EMBL" id="SUZ70033.1"/>
    </source>
</evidence>